<comment type="function">
    <text evidence="3">Catalyzes the removal of a penultimate prolyl residue from the N-termini of peptides.</text>
</comment>
<comment type="caution">
    <text evidence="18">The sequence shown here is derived from an EMBL/GenBank/DDBJ whole genome shotgun (WGS) entry which is preliminary data.</text>
</comment>
<feature type="compositionally biased region" description="Low complexity" evidence="15">
    <location>
        <begin position="420"/>
        <end position="433"/>
    </location>
</feature>
<evidence type="ECO:0000313" key="19">
    <source>
        <dbReference type="Proteomes" id="UP001320420"/>
    </source>
</evidence>
<dbReference type="InterPro" id="IPR036005">
    <property type="entry name" value="Creatinase/aminopeptidase-like"/>
</dbReference>
<dbReference type="SUPFAM" id="SSF55920">
    <property type="entry name" value="Creatinase/aminopeptidase"/>
    <property type="match status" value="2"/>
</dbReference>
<dbReference type="EC" id="3.4.11.9" evidence="5"/>
<feature type="region of interest" description="Disordered" evidence="15">
    <location>
        <begin position="385"/>
        <end position="433"/>
    </location>
</feature>
<dbReference type="Pfam" id="PF05195">
    <property type="entry name" value="AMP_N"/>
    <property type="match status" value="1"/>
</dbReference>
<dbReference type="PANTHER" id="PTHR43226:SF3">
    <property type="entry name" value="XAA-PRO AMINOPEPTIDASE AN0832-RELATED"/>
    <property type="match status" value="1"/>
</dbReference>
<feature type="compositionally biased region" description="Acidic residues" evidence="15">
    <location>
        <begin position="524"/>
        <end position="538"/>
    </location>
</feature>
<evidence type="ECO:0000256" key="10">
    <source>
        <dbReference type="ARBA" id="ARBA00023049"/>
    </source>
</evidence>
<evidence type="ECO:0000313" key="18">
    <source>
        <dbReference type="EMBL" id="KAK7751048.1"/>
    </source>
</evidence>
<evidence type="ECO:0000256" key="11">
    <source>
        <dbReference type="ARBA" id="ARBA00023211"/>
    </source>
</evidence>
<keyword evidence="8 14" id="KW-0479">Metal-binding</keyword>
<dbReference type="EMBL" id="JAKJXP020000055">
    <property type="protein sequence ID" value="KAK7751048.1"/>
    <property type="molecule type" value="Genomic_DNA"/>
</dbReference>
<dbReference type="InterPro" id="IPR052433">
    <property type="entry name" value="X-Pro_dipept-like"/>
</dbReference>
<evidence type="ECO:0000256" key="15">
    <source>
        <dbReference type="SAM" id="MobiDB-lite"/>
    </source>
</evidence>
<feature type="domain" description="Peptidase M24" evidence="16">
    <location>
        <begin position="133"/>
        <end position="327"/>
    </location>
</feature>
<feature type="compositionally biased region" description="Low complexity" evidence="15">
    <location>
        <begin position="385"/>
        <end position="397"/>
    </location>
</feature>
<dbReference type="InterPro" id="IPR007865">
    <property type="entry name" value="Aminopep_P_N"/>
</dbReference>
<dbReference type="SUPFAM" id="SSF53092">
    <property type="entry name" value="Creatinase/prolidase N-terminal domain"/>
    <property type="match status" value="1"/>
</dbReference>
<name>A0AAN9UNW8_9PEZI</name>
<keyword evidence="11" id="KW-0464">Manganese</keyword>
<protein>
    <recommendedName>
        <fullName evidence="5">Xaa-Pro aminopeptidase</fullName>
        <ecNumber evidence="5">3.4.11.9</ecNumber>
    </recommendedName>
    <alternativeName>
        <fullName evidence="12">Aminoacylproline aminopeptidase</fullName>
    </alternativeName>
    <alternativeName>
        <fullName evidence="13">Prolidase</fullName>
    </alternativeName>
</protein>
<keyword evidence="9" id="KW-0378">Hydrolase</keyword>
<dbReference type="Gene3D" id="3.90.230.10">
    <property type="entry name" value="Creatinase/methionine aminopeptidase superfamily"/>
    <property type="match status" value="1"/>
</dbReference>
<dbReference type="GO" id="GO:0070006">
    <property type="term" value="F:metalloaminopeptidase activity"/>
    <property type="evidence" value="ECO:0007669"/>
    <property type="project" value="InterPro"/>
</dbReference>
<reference evidence="18 19" key="1">
    <citation type="submission" date="2024-02" db="EMBL/GenBank/DDBJ databases">
        <title>De novo assembly and annotation of 12 fungi associated with fruit tree decline syndrome in Ontario, Canada.</title>
        <authorList>
            <person name="Sulman M."/>
            <person name="Ellouze W."/>
            <person name="Ilyukhin E."/>
        </authorList>
    </citation>
    <scope>NUCLEOTIDE SEQUENCE [LARGE SCALE GENOMIC DNA]</scope>
    <source>
        <strain evidence="18 19">M11/M66-122</strain>
    </source>
</reference>
<keyword evidence="10" id="KW-0482">Metalloprotease</keyword>
<evidence type="ECO:0000256" key="8">
    <source>
        <dbReference type="ARBA" id="ARBA00022723"/>
    </source>
</evidence>
<evidence type="ECO:0000256" key="2">
    <source>
        <dbReference type="ARBA" id="ARBA00001936"/>
    </source>
</evidence>
<keyword evidence="19" id="KW-1185">Reference proteome</keyword>
<feature type="compositionally biased region" description="Polar residues" evidence="15">
    <location>
        <begin position="403"/>
        <end position="412"/>
    </location>
</feature>
<feature type="domain" description="Peptidase M24" evidence="16">
    <location>
        <begin position="430"/>
        <end position="497"/>
    </location>
</feature>
<organism evidence="18 19">
    <name type="scientific">Diatrype stigma</name>
    <dbReference type="NCBI Taxonomy" id="117547"/>
    <lineage>
        <taxon>Eukaryota</taxon>
        <taxon>Fungi</taxon>
        <taxon>Dikarya</taxon>
        <taxon>Ascomycota</taxon>
        <taxon>Pezizomycotina</taxon>
        <taxon>Sordariomycetes</taxon>
        <taxon>Xylariomycetidae</taxon>
        <taxon>Xylariales</taxon>
        <taxon>Diatrypaceae</taxon>
        <taxon>Diatrype</taxon>
    </lineage>
</organism>
<evidence type="ECO:0000256" key="5">
    <source>
        <dbReference type="ARBA" id="ARBA00012574"/>
    </source>
</evidence>
<sequence length="538" mass="58663">MMRRYFYYLTGFDFPGFAAATYDIGADKLTVWIPRPAPPATVLWLGSASTPSPDAVLARSDVHDVQFADRLLAKYLAARLPRVRGPLYVLRAQQLPDGLDLDRLRPRLQVDVESLQPAMDEARLVKDDFEVAMIRRANRVSSQAHAAVARALREGRCANECQIEAAFVNSCLAQNAHAQSYPVIAGSGANASTLHYEANNQPLAGRELVVLDAGAEWACYASDVTRTLPLRRRGDGGAWSFSPPARAVYDLVLRMQTECIAGIRPGVVFRDLQLRAARVAVEGLLALGIFRREFSADEIYAAGTAAAFFPHGLGHHVGLDVHDPFTHASVLSRELLRPAGEGMWGKRRPVGPQTLRGMIRQQQQAVAAAAAEAAATDIAAATSADVNNSNNNNTNEAQGLPHHSQQATTPATANKKKRSSTISSSSSLSSASSSKYTVLQPNMVVTIEPGIYFCRPYIEWHFLRDGSEHRRYFDLDVLERYWDVGGVRIEDCVLVTADGSGHENLTEAPKWGVDDDIGRGGGESDGDGDETDEEDEYC</sequence>
<dbReference type="Gene3D" id="3.40.350.10">
    <property type="entry name" value="Creatinase/prolidase N-terminal domain"/>
    <property type="match status" value="1"/>
</dbReference>
<comment type="similarity">
    <text evidence="4 14">Belongs to the peptidase M24B family.</text>
</comment>
<dbReference type="PROSITE" id="PS00491">
    <property type="entry name" value="PROLINE_PEPTIDASE"/>
    <property type="match status" value="1"/>
</dbReference>
<feature type="domain" description="Aminopeptidase P N-terminal" evidence="17">
    <location>
        <begin position="3"/>
        <end position="71"/>
    </location>
</feature>
<evidence type="ECO:0000256" key="6">
    <source>
        <dbReference type="ARBA" id="ARBA00022438"/>
    </source>
</evidence>
<comment type="cofactor">
    <cofactor evidence="2">
        <name>Mn(2+)</name>
        <dbReference type="ChEBI" id="CHEBI:29035"/>
    </cofactor>
</comment>
<evidence type="ECO:0000259" key="17">
    <source>
        <dbReference type="Pfam" id="PF05195"/>
    </source>
</evidence>
<evidence type="ECO:0000256" key="9">
    <source>
        <dbReference type="ARBA" id="ARBA00022801"/>
    </source>
</evidence>
<accession>A0AAN9UNW8</accession>
<gene>
    <name evidence="18" type="ORF">SLS62_007033</name>
</gene>
<evidence type="ECO:0000256" key="3">
    <source>
        <dbReference type="ARBA" id="ARBA00002443"/>
    </source>
</evidence>
<evidence type="ECO:0000256" key="7">
    <source>
        <dbReference type="ARBA" id="ARBA00022670"/>
    </source>
</evidence>
<evidence type="ECO:0000259" key="16">
    <source>
        <dbReference type="Pfam" id="PF00557"/>
    </source>
</evidence>
<dbReference type="PANTHER" id="PTHR43226">
    <property type="entry name" value="XAA-PRO AMINOPEPTIDASE 3"/>
    <property type="match status" value="1"/>
</dbReference>
<dbReference type="Proteomes" id="UP001320420">
    <property type="component" value="Unassembled WGS sequence"/>
</dbReference>
<evidence type="ECO:0000256" key="1">
    <source>
        <dbReference type="ARBA" id="ARBA00001424"/>
    </source>
</evidence>
<dbReference type="InterPro" id="IPR001131">
    <property type="entry name" value="Peptidase_M24B_aminopep-P_CS"/>
</dbReference>
<dbReference type="GO" id="GO:0030145">
    <property type="term" value="F:manganese ion binding"/>
    <property type="evidence" value="ECO:0007669"/>
    <property type="project" value="InterPro"/>
</dbReference>
<dbReference type="GO" id="GO:0006508">
    <property type="term" value="P:proteolysis"/>
    <property type="evidence" value="ECO:0007669"/>
    <property type="project" value="UniProtKB-KW"/>
</dbReference>
<dbReference type="AlphaFoldDB" id="A0AAN9UNW8"/>
<keyword evidence="7" id="KW-0645">Protease</keyword>
<keyword evidence="6" id="KW-0031">Aminopeptidase</keyword>
<evidence type="ECO:0000256" key="12">
    <source>
        <dbReference type="ARBA" id="ARBA00030849"/>
    </source>
</evidence>
<evidence type="ECO:0000256" key="14">
    <source>
        <dbReference type="RuleBase" id="RU000590"/>
    </source>
</evidence>
<dbReference type="Pfam" id="PF00557">
    <property type="entry name" value="Peptidase_M24"/>
    <property type="match status" value="2"/>
</dbReference>
<dbReference type="InterPro" id="IPR000994">
    <property type="entry name" value="Pept_M24"/>
</dbReference>
<evidence type="ECO:0000256" key="4">
    <source>
        <dbReference type="ARBA" id="ARBA00008766"/>
    </source>
</evidence>
<proteinExistence type="inferred from homology"/>
<feature type="region of interest" description="Disordered" evidence="15">
    <location>
        <begin position="504"/>
        <end position="538"/>
    </location>
</feature>
<comment type="catalytic activity">
    <reaction evidence="1">
        <text>Release of any N-terminal amino acid, including proline, that is linked to proline, even from a dipeptide or tripeptide.</text>
        <dbReference type="EC" id="3.4.11.9"/>
    </reaction>
</comment>
<evidence type="ECO:0000256" key="13">
    <source>
        <dbReference type="ARBA" id="ARBA00032413"/>
    </source>
</evidence>
<dbReference type="InterPro" id="IPR029149">
    <property type="entry name" value="Creatin/AminoP/Spt16_N"/>
</dbReference>